<dbReference type="InterPro" id="IPR024079">
    <property type="entry name" value="MetalloPept_cat_dom_sf"/>
</dbReference>
<feature type="chain" id="PRO_5047404184" description="deuterolysin" evidence="15">
    <location>
        <begin position="18"/>
        <end position="344"/>
    </location>
</feature>
<keyword evidence="9" id="KW-0479">Metal-binding</keyword>
<comment type="similarity">
    <text evidence="4">Belongs to the peptidase M35 family.</text>
</comment>
<evidence type="ECO:0000256" key="8">
    <source>
        <dbReference type="ARBA" id="ARBA00022685"/>
    </source>
</evidence>
<dbReference type="SUPFAM" id="SSF55486">
    <property type="entry name" value="Metalloproteases ('zincins'), catalytic domain"/>
    <property type="match status" value="1"/>
</dbReference>
<evidence type="ECO:0000256" key="13">
    <source>
        <dbReference type="ARBA" id="ARBA00023049"/>
    </source>
</evidence>
<evidence type="ECO:0000256" key="12">
    <source>
        <dbReference type="ARBA" id="ARBA00022833"/>
    </source>
</evidence>
<evidence type="ECO:0000256" key="5">
    <source>
        <dbReference type="ARBA" id="ARBA00012431"/>
    </source>
</evidence>
<gene>
    <name evidence="17" type="ORF">AAF712_006297</name>
</gene>
<comment type="caution">
    <text evidence="17">The sequence shown here is derived from an EMBL/GenBank/DDBJ whole genome shotgun (WGS) entry which is preliminary data.</text>
</comment>
<dbReference type="InterPro" id="IPR029463">
    <property type="entry name" value="Lys_MEP"/>
</dbReference>
<dbReference type="CDD" id="cd11008">
    <property type="entry name" value="M35_deuterolysin_like"/>
    <property type="match status" value="1"/>
</dbReference>
<dbReference type="SMART" id="SM01351">
    <property type="entry name" value="Aspzincin_M35"/>
    <property type="match status" value="1"/>
</dbReference>
<keyword evidence="8" id="KW-0165">Cleavage on pair of basic residues</keyword>
<sequence length="344" mass="36249">MFAASFISLVLASAALAGPMKRDGGLTVNIAGPSDAASVDDFQFSATIENTGSEAVKILKYGTILDDLPTRSFKVTKDGEEVSFTGIKACAAIDLEAAGESAYAVIPAGETITVNHNIGNLFDFATAGAGNFKFEPLTGFQVVGSEEASFAPLEELEVSSNAVEVSVSQLEKQEVPVEKRATNICPNASQKSFIDAAYTESKQMATAAANYISSNGANSLYTSYFKTNPTTTIRNVFTSVANENTSSRTSGVIAYAVVATTNIYFCPIFFNQVPQTRLCGGGTSVAARNLRGGTMLHEMTHAVAGTDDVVYGCAADRGLSAAQQRINADNYNCFGAEVWLATRC</sequence>
<dbReference type="Proteomes" id="UP001437256">
    <property type="component" value="Unassembled WGS sequence"/>
</dbReference>
<evidence type="ECO:0000313" key="17">
    <source>
        <dbReference type="EMBL" id="KAL0066693.1"/>
    </source>
</evidence>
<evidence type="ECO:0000256" key="3">
    <source>
        <dbReference type="ARBA" id="ARBA00004613"/>
    </source>
</evidence>
<comment type="subcellular location">
    <subcellularLocation>
        <location evidence="3">Secreted</location>
    </subcellularLocation>
</comment>
<name>A0ABR3A0Z4_9AGAR</name>
<organism evidence="17 18">
    <name type="scientific">Marasmius tenuissimus</name>
    <dbReference type="NCBI Taxonomy" id="585030"/>
    <lineage>
        <taxon>Eukaryota</taxon>
        <taxon>Fungi</taxon>
        <taxon>Dikarya</taxon>
        <taxon>Basidiomycota</taxon>
        <taxon>Agaricomycotina</taxon>
        <taxon>Agaricomycetes</taxon>
        <taxon>Agaricomycetidae</taxon>
        <taxon>Agaricales</taxon>
        <taxon>Marasmiineae</taxon>
        <taxon>Marasmiaceae</taxon>
        <taxon>Marasmius</taxon>
    </lineage>
</organism>
<evidence type="ECO:0000256" key="15">
    <source>
        <dbReference type="SAM" id="SignalP"/>
    </source>
</evidence>
<keyword evidence="10 15" id="KW-0732">Signal</keyword>
<proteinExistence type="inferred from homology"/>
<feature type="domain" description="Lysine-specific metallo-endopeptidase" evidence="16">
    <location>
        <begin position="210"/>
        <end position="336"/>
    </location>
</feature>
<dbReference type="EC" id="3.4.24.39" evidence="5"/>
<evidence type="ECO:0000256" key="1">
    <source>
        <dbReference type="ARBA" id="ARBA00001187"/>
    </source>
</evidence>
<protein>
    <recommendedName>
        <fullName evidence="5">deuterolysin</fullName>
        <ecNumber evidence="5">3.4.24.39</ecNumber>
    </recommendedName>
</protein>
<evidence type="ECO:0000256" key="6">
    <source>
        <dbReference type="ARBA" id="ARBA00022525"/>
    </source>
</evidence>
<evidence type="ECO:0000256" key="10">
    <source>
        <dbReference type="ARBA" id="ARBA00022729"/>
    </source>
</evidence>
<dbReference type="Gene3D" id="3.40.390.10">
    <property type="entry name" value="Collagenase (Catalytic Domain)"/>
    <property type="match status" value="1"/>
</dbReference>
<comment type="cofactor">
    <cofactor evidence="2">
        <name>Zn(2+)</name>
        <dbReference type="ChEBI" id="CHEBI:29105"/>
    </cofactor>
</comment>
<keyword evidence="11" id="KW-0378">Hydrolase</keyword>
<keyword evidence="7" id="KW-0645">Protease</keyword>
<evidence type="ECO:0000256" key="2">
    <source>
        <dbReference type="ARBA" id="ARBA00001947"/>
    </source>
</evidence>
<keyword evidence="14" id="KW-0865">Zymogen</keyword>
<reference evidence="17 18" key="1">
    <citation type="submission" date="2024-05" db="EMBL/GenBank/DDBJ databases">
        <title>A draft genome resource for the thread blight pathogen Marasmius tenuissimus strain MS-2.</title>
        <authorList>
            <person name="Yulfo-Soto G.E."/>
            <person name="Baruah I.K."/>
            <person name="Amoako-Attah I."/>
            <person name="Bukari Y."/>
            <person name="Meinhardt L.W."/>
            <person name="Bailey B.A."/>
            <person name="Cohen S.P."/>
        </authorList>
    </citation>
    <scope>NUCLEOTIDE SEQUENCE [LARGE SCALE GENOMIC DNA]</scope>
    <source>
        <strain evidence="17 18">MS-2</strain>
    </source>
</reference>
<evidence type="ECO:0000256" key="7">
    <source>
        <dbReference type="ARBA" id="ARBA00022670"/>
    </source>
</evidence>
<keyword evidence="13" id="KW-0482">Metalloprotease</keyword>
<evidence type="ECO:0000256" key="4">
    <source>
        <dbReference type="ARBA" id="ARBA00010279"/>
    </source>
</evidence>
<dbReference type="EMBL" id="JBBXMP010000033">
    <property type="protein sequence ID" value="KAL0066693.1"/>
    <property type="molecule type" value="Genomic_DNA"/>
</dbReference>
<dbReference type="Gene3D" id="2.60.40.2970">
    <property type="match status" value="1"/>
</dbReference>
<dbReference type="InterPro" id="IPR001384">
    <property type="entry name" value="Peptidase_M35"/>
</dbReference>
<evidence type="ECO:0000259" key="16">
    <source>
        <dbReference type="SMART" id="SM01351"/>
    </source>
</evidence>
<accession>A0ABR3A0Z4</accession>
<evidence type="ECO:0000313" key="18">
    <source>
        <dbReference type="Proteomes" id="UP001437256"/>
    </source>
</evidence>
<dbReference type="InterPro" id="IPR050414">
    <property type="entry name" value="Fungal_M35_metalloproteases"/>
</dbReference>
<dbReference type="PANTHER" id="PTHR37016">
    <property type="match status" value="1"/>
</dbReference>
<dbReference type="PANTHER" id="PTHR37016:SF3">
    <property type="entry name" value="NEUTRAL PROTEASE 2-RELATED"/>
    <property type="match status" value="1"/>
</dbReference>
<comment type="catalytic activity">
    <reaction evidence="1">
        <text>Preferential cleavage of bonds with hydrophobic residues in P1'. Also 3-Asn-|-Gln-4 and 8-Gly-|-Ser-9 bonds in insulin B chain.</text>
        <dbReference type="EC" id="3.4.24.39"/>
    </reaction>
</comment>
<evidence type="ECO:0000256" key="9">
    <source>
        <dbReference type="ARBA" id="ARBA00022723"/>
    </source>
</evidence>
<keyword evidence="12" id="KW-0862">Zinc</keyword>
<feature type="signal peptide" evidence="15">
    <location>
        <begin position="1"/>
        <end position="17"/>
    </location>
</feature>
<evidence type="ECO:0000256" key="11">
    <source>
        <dbReference type="ARBA" id="ARBA00022801"/>
    </source>
</evidence>
<keyword evidence="6" id="KW-0964">Secreted</keyword>
<evidence type="ECO:0000256" key="14">
    <source>
        <dbReference type="ARBA" id="ARBA00023145"/>
    </source>
</evidence>
<dbReference type="Pfam" id="PF02102">
    <property type="entry name" value="Peptidase_M35"/>
    <property type="match status" value="1"/>
</dbReference>
<keyword evidence="18" id="KW-1185">Reference proteome</keyword>